<reference evidence="3 4" key="1">
    <citation type="journal article" date="2019" name="Int. J. Syst. Evol. Microbiol.">
        <title>The Global Catalogue of Microorganisms (GCM) 10K type strain sequencing project: providing services to taxonomists for standard genome sequencing and annotation.</title>
        <authorList>
            <consortium name="The Broad Institute Genomics Platform"/>
            <consortium name="The Broad Institute Genome Sequencing Center for Infectious Disease"/>
            <person name="Wu L."/>
            <person name="Ma J."/>
        </authorList>
    </citation>
    <scope>NUCLEOTIDE SEQUENCE [LARGE SCALE GENOMIC DNA]</scope>
    <source>
        <strain evidence="3 4">JCM 16114</strain>
    </source>
</reference>
<dbReference type="SUPFAM" id="SSF56801">
    <property type="entry name" value="Acetyl-CoA synthetase-like"/>
    <property type="match status" value="1"/>
</dbReference>
<evidence type="ECO:0000313" key="4">
    <source>
        <dbReference type="Proteomes" id="UP001499843"/>
    </source>
</evidence>
<dbReference type="PANTHER" id="PTHR45527">
    <property type="entry name" value="NONRIBOSOMAL PEPTIDE SYNTHETASE"/>
    <property type="match status" value="1"/>
</dbReference>
<dbReference type="Gene3D" id="3.40.50.12780">
    <property type="entry name" value="N-terminal domain of ligase-like"/>
    <property type="match status" value="1"/>
</dbReference>
<feature type="domain" description="AMP-dependent synthetase/ligase" evidence="1">
    <location>
        <begin position="13"/>
        <end position="361"/>
    </location>
</feature>
<keyword evidence="4" id="KW-1185">Reference proteome</keyword>
<keyword evidence="3" id="KW-0436">Ligase</keyword>
<dbReference type="InterPro" id="IPR000873">
    <property type="entry name" value="AMP-dep_synth/lig_dom"/>
</dbReference>
<accession>A0ABN3CVQ3</accession>
<dbReference type="RefSeq" id="WP_344489363.1">
    <property type="nucleotide sequence ID" value="NZ_BAAAQX010000033.1"/>
</dbReference>
<dbReference type="InterPro" id="IPR045851">
    <property type="entry name" value="AMP-bd_C_sf"/>
</dbReference>
<evidence type="ECO:0000259" key="1">
    <source>
        <dbReference type="Pfam" id="PF00501"/>
    </source>
</evidence>
<dbReference type="PANTHER" id="PTHR45527:SF1">
    <property type="entry name" value="FATTY ACID SYNTHASE"/>
    <property type="match status" value="1"/>
</dbReference>
<dbReference type="PROSITE" id="PS00455">
    <property type="entry name" value="AMP_BINDING"/>
    <property type="match status" value="1"/>
</dbReference>
<comment type="caution">
    <text evidence="3">The sequence shown here is derived from an EMBL/GenBank/DDBJ whole genome shotgun (WGS) entry which is preliminary data.</text>
</comment>
<proteinExistence type="predicted"/>
<dbReference type="Pfam" id="PF13193">
    <property type="entry name" value="AMP-binding_C"/>
    <property type="match status" value="1"/>
</dbReference>
<dbReference type="Pfam" id="PF00501">
    <property type="entry name" value="AMP-binding"/>
    <property type="match status" value="1"/>
</dbReference>
<dbReference type="NCBIfam" id="TIGR01733">
    <property type="entry name" value="AA-adenyl-dom"/>
    <property type="match status" value="1"/>
</dbReference>
<dbReference type="InterPro" id="IPR020845">
    <property type="entry name" value="AMP-binding_CS"/>
</dbReference>
<gene>
    <name evidence="3" type="ORF">GCM10009850_090180</name>
</gene>
<dbReference type="EMBL" id="BAAAQX010000033">
    <property type="protein sequence ID" value="GAA2213555.1"/>
    <property type="molecule type" value="Genomic_DNA"/>
</dbReference>
<dbReference type="InterPro" id="IPR025110">
    <property type="entry name" value="AMP-bd_C"/>
</dbReference>
<protein>
    <submittedName>
        <fullName evidence="3">D-alanine--poly(Phosphoribitol) ligase</fullName>
    </submittedName>
</protein>
<sequence>MRTATRDTLYARFAATAAALPDAPALEVGDATLTYRQLEETARRLAAWLVAEHGEVPGRVALLASRTVAAYAGYLAVLSLGATVVPLNPAFPAARNATLCRLAGADAVLIDSAGAGQAGAFPHVRTVLPITHEPPAAPFEPRPAAAREVAYVLFTSGSTGVPKGVPIRHANLTAYLDHCVSRYAVGPGARLSQEFDLTFDPSVFDLFVTWSAGATLVVPSGDERLAPVEFINRRRLTHWYSGPSHLSLADDSGDLSPGGMPHLRWTMLGGEQLTGALAARWAEAAPGSVMENVYGPTELTITCAAYRLPASRSAWPRTANGTVPIGAIYPHLEHVVLDEDGRAAPEGELCVRGGQRFSGYLDPADDVGRFVTFENGVSESYDGSAPLTARHWYRTGDRVRDDDGRLTHLSRLDSQVKVYGHRVEPGEVEAVLRRHEQVRDAVVLAVEGAHGDAELVAAYTGRELPYRELAAHVRAWLPAHMVPRRLVHLPRLPLNHNGKVDRRALSERLVR</sequence>
<organism evidence="3 4">
    <name type="scientific">Nonomuraea monospora</name>
    <dbReference type="NCBI Taxonomy" id="568818"/>
    <lineage>
        <taxon>Bacteria</taxon>
        <taxon>Bacillati</taxon>
        <taxon>Actinomycetota</taxon>
        <taxon>Actinomycetes</taxon>
        <taxon>Streptosporangiales</taxon>
        <taxon>Streptosporangiaceae</taxon>
        <taxon>Nonomuraea</taxon>
    </lineage>
</organism>
<dbReference type="Proteomes" id="UP001499843">
    <property type="component" value="Unassembled WGS sequence"/>
</dbReference>
<dbReference type="InterPro" id="IPR042099">
    <property type="entry name" value="ANL_N_sf"/>
</dbReference>
<feature type="domain" description="AMP-binding enzyme C-terminal" evidence="2">
    <location>
        <begin position="427"/>
        <end position="499"/>
    </location>
</feature>
<evidence type="ECO:0000313" key="3">
    <source>
        <dbReference type="EMBL" id="GAA2213555.1"/>
    </source>
</evidence>
<evidence type="ECO:0000259" key="2">
    <source>
        <dbReference type="Pfam" id="PF13193"/>
    </source>
</evidence>
<dbReference type="GO" id="GO:0016874">
    <property type="term" value="F:ligase activity"/>
    <property type="evidence" value="ECO:0007669"/>
    <property type="project" value="UniProtKB-KW"/>
</dbReference>
<name>A0ABN3CVQ3_9ACTN</name>
<dbReference type="Gene3D" id="3.30.300.30">
    <property type="match status" value="1"/>
</dbReference>
<dbReference type="InterPro" id="IPR010071">
    <property type="entry name" value="AA_adenyl_dom"/>
</dbReference>